<feature type="compositionally biased region" description="Basic and acidic residues" evidence="1">
    <location>
        <begin position="34"/>
        <end position="54"/>
    </location>
</feature>
<reference evidence="3" key="1">
    <citation type="journal article" date="2017" name="Nature">
        <title>The sunflower genome provides insights into oil metabolism, flowering and Asterid evolution.</title>
        <authorList>
            <person name="Badouin H."/>
            <person name="Gouzy J."/>
            <person name="Grassa C.J."/>
            <person name="Murat F."/>
            <person name="Staton S.E."/>
            <person name="Cottret L."/>
            <person name="Lelandais-Briere C."/>
            <person name="Owens G.L."/>
            <person name="Carrere S."/>
            <person name="Mayjonade B."/>
            <person name="Legrand L."/>
            <person name="Gill N."/>
            <person name="Kane N.C."/>
            <person name="Bowers J.E."/>
            <person name="Hubner S."/>
            <person name="Bellec A."/>
            <person name="Berard A."/>
            <person name="Berges H."/>
            <person name="Blanchet N."/>
            <person name="Boniface M.C."/>
            <person name="Brunel D."/>
            <person name="Catrice O."/>
            <person name="Chaidir N."/>
            <person name="Claudel C."/>
            <person name="Donnadieu C."/>
            <person name="Faraut T."/>
            <person name="Fievet G."/>
            <person name="Helmstetter N."/>
            <person name="King M."/>
            <person name="Knapp S.J."/>
            <person name="Lai Z."/>
            <person name="Le Paslier M.C."/>
            <person name="Lippi Y."/>
            <person name="Lorenzon L."/>
            <person name="Mandel J.R."/>
            <person name="Marage G."/>
            <person name="Marchand G."/>
            <person name="Marquand E."/>
            <person name="Bret-Mestries E."/>
            <person name="Morien E."/>
            <person name="Nambeesan S."/>
            <person name="Nguyen T."/>
            <person name="Pegot-Espagnet P."/>
            <person name="Pouilly N."/>
            <person name="Raftis F."/>
            <person name="Sallet E."/>
            <person name="Schiex T."/>
            <person name="Thomas J."/>
            <person name="Vandecasteele C."/>
            <person name="Vares D."/>
            <person name="Vear F."/>
            <person name="Vautrin S."/>
            <person name="Crespi M."/>
            <person name="Mangin B."/>
            <person name="Burke J.M."/>
            <person name="Salse J."/>
            <person name="Munos S."/>
            <person name="Vincourt P."/>
            <person name="Rieseberg L.H."/>
            <person name="Langlade N.B."/>
        </authorList>
    </citation>
    <scope>NUCLEOTIDE SEQUENCE [LARGE SCALE GENOMIC DNA]</scope>
    <source>
        <strain evidence="3">cv. SF193</strain>
    </source>
</reference>
<protein>
    <submittedName>
        <fullName evidence="2">Uncharacterized protein</fullName>
    </submittedName>
</protein>
<sequence length="54" mass="6144">MYPNRLFFTAATAVTRILLSFDFRLPQIDNSRTPPHELSGHGELSDHGSIEQRC</sequence>
<organism evidence="2 3">
    <name type="scientific">Helianthus annuus</name>
    <name type="common">Common sunflower</name>
    <dbReference type="NCBI Taxonomy" id="4232"/>
    <lineage>
        <taxon>Eukaryota</taxon>
        <taxon>Viridiplantae</taxon>
        <taxon>Streptophyta</taxon>
        <taxon>Embryophyta</taxon>
        <taxon>Tracheophyta</taxon>
        <taxon>Spermatophyta</taxon>
        <taxon>Magnoliopsida</taxon>
        <taxon>eudicotyledons</taxon>
        <taxon>Gunneridae</taxon>
        <taxon>Pentapetalae</taxon>
        <taxon>asterids</taxon>
        <taxon>campanulids</taxon>
        <taxon>Asterales</taxon>
        <taxon>Asteraceae</taxon>
        <taxon>Asteroideae</taxon>
        <taxon>Heliantheae alliance</taxon>
        <taxon>Heliantheae</taxon>
        <taxon>Helianthus</taxon>
    </lineage>
</organism>
<accession>A0A251T4A9</accession>
<feature type="region of interest" description="Disordered" evidence="1">
    <location>
        <begin position="30"/>
        <end position="54"/>
    </location>
</feature>
<proteinExistence type="predicted"/>
<name>A0A251T4A9_HELAN</name>
<dbReference type="EMBL" id="CM007901">
    <property type="protein sequence ID" value="OTG05649.1"/>
    <property type="molecule type" value="Genomic_DNA"/>
</dbReference>
<evidence type="ECO:0000256" key="1">
    <source>
        <dbReference type="SAM" id="MobiDB-lite"/>
    </source>
</evidence>
<dbReference type="Proteomes" id="UP000215914">
    <property type="component" value="Chromosome 12"/>
</dbReference>
<keyword evidence="3" id="KW-1185">Reference proteome</keyword>
<evidence type="ECO:0000313" key="2">
    <source>
        <dbReference type="EMBL" id="OTG05649.1"/>
    </source>
</evidence>
<gene>
    <name evidence="2" type="ORF">HannXRQ_Chr12g0375931</name>
</gene>
<dbReference type="AlphaFoldDB" id="A0A251T4A9"/>
<dbReference type="InParanoid" id="A0A251T4A9"/>
<evidence type="ECO:0000313" key="3">
    <source>
        <dbReference type="Proteomes" id="UP000215914"/>
    </source>
</evidence>